<evidence type="ECO:0000313" key="1">
    <source>
        <dbReference type="EMBL" id="KAG8037955.1"/>
    </source>
</evidence>
<comment type="caution">
    <text evidence="1">The sequence shown here is derived from an EMBL/GenBank/DDBJ whole genome shotgun (WGS) entry which is preliminary data.</text>
</comment>
<dbReference type="Proteomes" id="UP000729402">
    <property type="component" value="Unassembled WGS sequence"/>
</dbReference>
<keyword evidence="2" id="KW-1185">Reference proteome</keyword>
<gene>
    <name evidence="1" type="ORF">GUJ93_ZPchr0026g29124</name>
</gene>
<reference evidence="1" key="2">
    <citation type="submission" date="2021-02" db="EMBL/GenBank/DDBJ databases">
        <authorList>
            <person name="Kimball J.A."/>
            <person name="Haas M.W."/>
            <person name="Macchietto M."/>
            <person name="Kono T."/>
            <person name="Duquette J."/>
            <person name="Shao M."/>
        </authorList>
    </citation>
    <scope>NUCLEOTIDE SEQUENCE</scope>
    <source>
        <tissue evidence="1">Fresh leaf tissue</tissue>
    </source>
</reference>
<dbReference type="EMBL" id="JAAALK010002055">
    <property type="protein sequence ID" value="KAG8037955.1"/>
    <property type="molecule type" value="Genomic_DNA"/>
</dbReference>
<protein>
    <submittedName>
        <fullName evidence="1">Uncharacterized protein</fullName>
    </submittedName>
</protein>
<evidence type="ECO:0000313" key="2">
    <source>
        <dbReference type="Proteomes" id="UP000729402"/>
    </source>
</evidence>
<sequence length="105" mass="11336">MRPMLFNMAPNLVSCSHDLINPGFRDQNHRRATPSSARGKHFAIVFHTPPLASIAKAYKQENSPGSDPPEYLCNFDALNLGLKGTFCNSGCSGDSSSKDAFSTSS</sequence>
<reference evidence="1" key="1">
    <citation type="journal article" date="2021" name="bioRxiv">
        <title>Whole Genome Assembly and Annotation of Northern Wild Rice, Zizania palustris L., Supports a Whole Genome Duplication in the Zizania Genus.</title>
        <authorList>
            <person name="Haas M."/>
            <person name="Kono T."/>
            <person name="Macchietto M."/>
            <person name="Millas R."/>
            <person name="McGilp L."/>
            <person name="Shao M."/>
            <person name="Duquette J."/>
            <person name="Hirsch C.N."/>
            <person name="Kimball J."/>
        </authorList>
    </citation>
    <scope>NUCLEOTIDE SEQUENCE</scope>
    <source>
        <tissue evidence="1">Fresh leaf tissue</tissue>
    </source>
</reference>
<accession>A0A8J5QP78</accession>
<organism evidence="1 2">
    <name type="scientific">Zizania palustris</name>
    <name type="common">Northern wild rice</name>
    <dbReference type="NCBI Taxonomy" id="103762"/>
    <lineage>
        <taxon>Eukaryota</taxon>
        <taxon>Viridiplantae</taxon>
        <taxon>Streptophyta</taxon>
        <taxon>Embryophyta</taxon>
        <taxon>Tracheophyta</taxon>
        <taxon>Spermatophyta</taxon>
        <taxon>Magnoliopsida</taxon>
        <taxon>Liliopsida</taxon>
        <taxon>Poales</taxon>
        <taxon>Poaceae</taxon>
        <taxon>BOP clade</taxon>
        <taxon>Oryzoideae</taxon>
        <taxon>Oryzeae</taxon>
        <taxon>Zizaniinae</taxon>
        <taxon>Zizania</taxon>
    </lineage>
</organism>
<dbReference type="AlphaFoldDB" id="A0A8J5QP78"/>
<proteinExistence type="predicted"/>
<name>A0A8J5QP78_ZIZPA</name>